<feature type="compositionally biased region" description="Polar residues" evidence="4">
    <location>
        <begin position="403"/>
        <end position="418"/>
    </location>
</feature>
<name>A0A0F7UGB3_NEOCL</name>
<evidence type="ECO:0000256" key="1">
    <source>
        <dbReference type="ARBA" id="ARBA00007130"/>
    </source>
</evidence>
<evidence type="ECO:0000313" key="5">
    <source>
        <dbReference type="EMBL" id="CEL67595.1"/>
    </source>
</evidence>
<gene>
    <name evidence="5" type="ORF">BN1204_033920</name>
</gene>
<keyword evidence="3" id="KW-0072">Autophagy</keyword>
<comment type="similarity">
    <text evidence="1">Belongs to the ATG101 family.</text>
</comment>
<organism evidence="5">
    <name type="scientific">Neospora caninum (strain Liverpool)</name>
    <dbReference type="NCBI Taxonomy" id="572307"/>
    <lineage>
        <taxon>Eukaryota</taxon>
        <taxon>Sar</taxon>
        <taxon>Alveolata</taxon>
        <taxon>Apicomplexa</taxon>
        <taxon>Conoidasida</taxon>
        <taxon>Coccidia</taxon>
        <taxon>Eucoccidiorida</taxon>
        <taxon>Eimeriorina</taxon>
        <taxon>Sarcocystidae</taxon>
        <taxon>Neospora</taxon>
    </lineage>
</organism>
<dbReference type="PANTHER" id="PTHR13292:SF0">
    <property type="entry name" value="AUTOPHAGY-RELATED PROTEIN 101"/>
    <property type="match status" value="1"/>
</dbReference>
<dbReference type="GO" id="GO:1990316">
    <property type="term" value="C:Atg1/ULK1 kinase complex"/>
    <property type="evidence" value="ECO:0007669"/>
    <property type="project" value="TreeGrafter"/>
</dbReference>
<evidence type="ECO:0000256" key="4">
    <source>
        <dbReference type="SAM" id="MobiDB-lite"/>
    </source>
</evidence>
<feature type="compositionally biased region" description="Basic and acidic residues" evidence="4">
    <location>
        <begin position="186"/>
        <end position="208"/>
    </location>
</feature>
<proteinExistence type="inferred from homology"/>
<feature type="region of interest" description="Disordered" evidence="4">
    <location>
        <begin position="186"/>
        <end position="209"/>
    </location>
</feature>
<dbReference type="GO" id="GO:0000045">
    <property type="term" value="P:autophagosome assembly"/>
    <property type="evidence" value="ECO:0007669"/>
    <property type="project" value="TreeGrafter"/>
</dbReference>
<feature type="region of interest" description="Disordered" evidence="4">
    <location>
        <begin position="400"/>
        <end position="420"/>
    </location>
</feature>
<dbReference type="EMBL" id="LN714483">
    <property type="protein sequence ID" value="CEL67595.1"/>
    <property type="molecule type" value="Genomic_DNA"/>
</dbReference>
<dbReference type="PANTHER" id="PTHR13292">
    <property type="entry name" value="AUTOPHAGY-RELATED PROTEIN 101"/>
    <property type="match status" value="1"/>
</dbReference>
<evidence type="ECO:0000256" key="3">
    <source>
        <dbReference type="ARBA" id="ARBA00023006"/>
    </source>
</evidence>
<dbReference type="GO" id="GO:0000407">
    <property type="term" value="C:phagophore assembly site"/>
    <property type="evidence" value="ECO:0007669"/>
    <property type="project" value="TreeGrafter"/>
</dbReference>
<accession>A0A0F7UGB3</accession>
<dbReference type="Pfam" id="PF07855">
    <property type="entry name" value="ATG101"/>
    <property type="match status" value="1"/>
</dbReference>
<sequence length="655" mass="72381">MQANCAEVILPSLSLPLAYVKCSLRCILHTLLFCRQKGRPFSSSDSELSHRQLGCGAGIFGGAHTPQLVTAEPLSVAFFKCGDEEAERELETKIVGFTKMLERGTCNTAQLCVSFYHLRSRERVLGLFQPADEKIFFERWVLSVSLFHHENLDSPSQLPKTWKLGVSGLPVSTTVRQVNGTLAEESSRFSAADHHVPADRQTDLDSRGVDAPSGVCAPPGSAVSSGGETSTTGVSLCLPGQSPSTEAGCLRLFALPSRSTEPASLGFCSDGQPTLRAARQQEDMRDSWLRMTHGMSDEHDAVKENKGRQQFVVAGPSIESSKGTGEVQEAVNVTGDYIRELSHVETQEFEQRVSPSYSYSRSLPLSASFTQSHRVVCSLMGVDDSVGGANAAGVIKGVRRGESSNGMHGQLSIGNGANRSVGAEERRADARVYGLDTPLFPSPAESRWSRQVEERVHGSSTCFFQKSENVEKQLKLKTETRWLSRPLDNLRVQSPGFSSRSDILIERGTEQEHQQVIEHQRPQSKAVHDETGAEDVWSARLNHRAHLEQDAGRKGKQTKRCSRFSSSSWMLQEERAAQRCVERAVRQAMMKVIQVTTEKQWHLPPPSPENRCESSMYRFEINFSGPFTVSADHGWHLHLPAALRSAYSRHMPYLT</sequence>
<reference evidence="5" key="1">
    <citation type="journal article" date="2015" name="PLoS ONE">
        <title>Comprehensive Evaluation of Toxoplasma gondii VEG and Neospora caninum LIV Genomes with Tachyzoite Stage Transcriptome and Proteome Defines Novel Transcript Features.</title>
        <authorList>
            <person name="Ramaprasad A."/>
            <person name="Mourier T."/>
            <person name="Naeem R."/>
            <person name="Malas T.B."/>
            <person name="Moussa E."/>
            <person name="Panigrahi A."/>
            <person name="Vermont S.J."/>
            <person name="Otto T.D."/>
            <person name="Wastling J."/>
            <person name="Pain A."/>
        </authorList>
    </citation>
    <scope>NUCLEOTIDE SEQUENCE</scope>
    <source>
        <strain evidence="5">Liverpool</strain>
    </source>
</reference>
<dbReference type="AlphaFoldDB" id="A0A0F7UGB3"/>
<dbReference type="InterPro" id="IPR012445">
    <property type="entry name" value="ATG101"/>
</dbReference>
<protein>
    <recommendedName>
        <fullName evidence="2">Autophagy-related protein 101</fullName>
    </recommendedName>
</protein>
<dbReference type="GO" id="GO:0019901">
    <property type="term" value="F:protein kinase binding"/>
    <property type="evidence" value="ECO:0007669"/>
    <property type="project" value="TreeGrafter"/>
</dbReference>
<evidence type="ECO:0000256" key="2">
    <source>
        <dbReference type="ARBA" id="ARBA00018874"/>
    </source>
</evidence>